<dbReference type="EMBL" id="CAEZYN010000109">
    <property type="protein sequence ID" value="CAB4728446.1"/>
    <property type="molecule type" value="Genomic_DNA"/>
</dbReference>
<accession>A0A6J6S0Z4</accession>
<protein>
    <submittedName>
        <fullName evidence="1">Unannotated protein</fullName>
    </submittedName>
</protein>
<organism evidence="1">
    <name type="scientific">freshwater metagenome</name>
    <dbReference type="NCBI Taxonomy" id="449393"/>
    <lineage>
        <taxon>unclassified sequences</taxon>
        <taxon>metagenomes</taxon>
        <taxon>ecological metagenomes</taxon>
    </lineage>
</organism>
<sequence>MPRPRIPAFGISFAGLCASSAASGSSSIPRKNHIANGIAATIAQSPIGKKVELPASGAILVRLLNENSPEKIAITVKMARTPRAINETQIANLNDKAAPEIFNSRKAA</sequence>
<gene>
    <name evidence="1" type="ORF">UFOPK2715_00903</name>
</gene>
<name>A0A6J6S0Z4_9ZZZZ</name>
<reference evidence="1" key="1">
    <citation type="submission" date="2020-05" db="EMBL/GenBank/DDBJ databases">
        <authorList>
            <person name="Chiriac C."/>
            <person name="Salcher M."/>
            <person name="Ghai R."/>
            <person name="Kavagutti S V."/>
        </authorList>
    </citation>
    <scope>NUCLEOTIDE SEQUENCE</scope>
</reference>
<dbReference type="AlphaFoldDB" id="A0A6J6S0Z4"/>
<proteinExistence type="predicted"/>
<evidence type="ECO:0000313" key="1">
    <source>
        <dbReference type="EMBL" id="CAB4728446.1"/>
    </source>
</evidence>